<reference evidence="2" key="1">
    <citation type="submission" date="2025-02" db="EMBL/GenBank/DDBJ databases">
        <authorList>
            <consortium name="NCBI Genome Project"/>
        </authorList>
    </citation>
    <scope>NUCLEOTIDE SEQUENCE</scope>
</reference>
<evidence type="ECO:0000313" key="2">
    <source>
        <dbReference type="RefSeq" id="XP_059599552.1"/>
    </source>
</evidence>
<evidence type="ECO:0000256" key="1">
    <source>
        <dbReference type="SAM" id="MobiDB-lite"/>
    </source>
</evidence>
<dbReference type="KEGG" id="ang:An04g10180"/>
<feature type="region of interest" description="Disordered" evidence="1">
    <location>
        <begin position="1"/>
        <end position="38"/>
    </location>
</feature>
<organism evidence="2">
    <name type="scientific">Aspergillus niger</name>
    <dbReference type="NCBI Taxonomy" id="5061"/>
    <lineage>
        <taxon>Eukaryota</taxon>
        <taxon>Fungi</taxon>
        <taxon>Dikarya</taxon>
        <taxon>Ascomycota</taxon>
        <taxon>Pezizomycotina</taxon>
        <taxon>Eurotiomycetes</taxon>
        <taxon>Eurotiomycetidae</taxon>
        <taxon>Eurotiales</taxon>
        <taxon>Aspergillaceae</taxon>
        <taxon>Aspergillus</taxon>
        <taxon>Aspergillus subgen. Circumdati</taxon>
    </lineage>
</organism>
<proteinExistence type="predicted"/>
<dbReference type="GeneID" id="84591070"/>
<dbReference type="AlphaFoldDB" id="A0AAJ8BLV2"/>
<dbReference type="VEuPathDB" id="FungiDB:An04g10180"/>
<gene>
    <name evidence="2" type="ORF">An04g10180</name>
</gene>
<name>A0AAJ8BLV2_ASPNG</name>
<accession>A0AAJ8BLV2</accession>
<reference evidence="2" key="2">
    <citation type="submission" date="2025-08" db="UniProtKB">
        <authorList>
            <consortium name="RefSeq"/>
        </authorList>
    </citation>
    <scope>IDENTIFICATION</scope>
</reference>
<feature type="compositionally biased region" description="Basic and acidic residues" evidence="1">
    <location>
        <begin position="8"/>
        <end position="24"/>
    </location>
</feature>
<dbReference type="RefSeq" id="XP_059599552.1">
    <property type="nucleotide sequence ID" value="XM_059747810.1"/>
</dbReference>
<protein>
    <submittedName>
        <fullName evidence="2">Uncharacterized protein</fullName>
    </submittedName>
</protein>
<sequence length="83" mass="9114">MTEAEEGIAERRKERTAMALHEDATGAPTSSEVESKESYNMTIPEFVASLHEMNLALDVTDREGDTLISHGLGSFNSILEEIC</sequence>